<reference evidence="16" key="1">
    <citation type="journal article" date="2018" name="Nat. Microbiol.">
        <title>Leveraging single-cell genomics to expand the fungal tree of life.</title>
        <authorList>
            <person name="Ahrendt S.R."/>
            <person name="Quandt C.A."/>
            <person name="Ciobanu D."/>
            <person name="Clum A."/>
            <person name="Salamov A."/>
            <person name="Andreopoulos B."/>
            <person name="Cheng J.F."/>
            <person name="Woyke T."/>
            <person name="Pelin A."/>
            <person name="Henrissat B."/>
            <person name="Reynolds N.K."/>
            <person name="Benny G.L."/>
            <person name="Smith M.E."/>
            <person name="James T.Y."/>
            <person name="Grigoriev I.V."/>
        </authorList>
    </citation>
    <scope>NUCLEOTIDE SEQUENCE [LARGE SCALE GENOMIC DNA]</scope>
    <source>
        <strain evidence="16">ATCC 52028</strain>
    </source>
</reference>
<dbReference type="Pfam" id="PF00168">
    <property type="entry name" value="C2"/>
    <property type="match status" value="1"/>
</dbReference>
<accession>A0A4P9X2C4</accession>
<dbReference type="PROSITE" id="PS50020">
    <property type="entry name" value="WW_DOMAIN_2"/>
    <property type="match status" value="3"/>
</dbReference>
<dbReference type="EMBL" id="ML014297">
    <property type="protein sequence ID" value="RKO99313.1"/>
    <property type="molecule type" value="Genomic_DNA"/>
</dbReference>
<evidence type="ECO:0000256" key="1">
    <source>
        <dbReference type="ARBA" id="ARBA00000885"/>
    </source>
</evidence>
<evidence type="ECO:0000259" key="13">
    <source>
        <dbReference type="PROSITE" id="PS50020"/>
    </source>
</evidence>
<dbReference type="Pfam" id="PF00397">
    <property type="entry name" value="WW"/>
    <property type="match status" value="3"/>
</dbReference>
<dbReference type="Pfam" id="PF00632">
    <property type="entry name" value="HECT"/>
    <property type="match status" value="1"/>
</dbReference>
<keyword evidence="16" id="KW-1185">Reference proteome</keyword>
<feature type="active site" description="Glycyl thioester intermediate" evidence="9 10">
    <location>
        <position position="818"/>
    </location>
</feature>
<feature type="compositionally biased region" description="Low complexity" evidence="11">
    <location>
        <begin position="314"/>
        <end position="350"/>
    </location>
</feature>
<dbReference type="InterPro" id="IPR000569">
    <property type="entry name" value="HECT_dom"/>
</dbReference>
<proteinExistence type="predicted"/>
<feature type="compositionally biased region" description="Basic and acidic residues" evidence="11">
    <location>
        <begin position="357"/>
        <end position="371"/>
    </location>
</feature>
<comment type="catalytic activity">
    <reaction evidence="1">
        <text>S-ubiquitinyl-[E2 ubiquitin-conjugating enzyme]-L-cysteine + [acceptor protein]-L-lysine = [E2 ubiquitin-conjugating enzyme]-L-cysteine + N(6)-ubiquitinyl-[acceptor protein]-L-lysine.</text>
        <dbReference type="EC" id="2.3.2.26"/>
    </reaction>
</comment>
<feature type="region of interest" description="Disordered" evidence="11">
    <location>
        <begin position="299"/>
        <end position="371"/>
    </location>
</feature>
<dbReference type="STRING" id="1555241.A0A4P9X2C4"/>
<evidence type="ECO:0000256" key="7">
    <source>
        <dbReference type="ARBA" id="ARBA00022737"/>
    </source>
</evidence>
<dbReference type="FunFam" id="2.20.70.10:FF:000017">
    <property type="entry name" value="E3 ubiquitin-protein ligase"/>
    <property type="match status" value="1"/>
</dbReference>
<dbReference type="Proteomes" id="UP000274922">
    <property type="component" value="Unassembled WGS sequence"/>
</dbReference>
<dbReference type="InterPro" id="IPR035983">
    <property type="entry name" value="Hect_E3_ubiquitin_ligase"/>
</dbReference>
<evidence type="ECO:0000256" key="3">
    <source>
        <dbReference type="ARBA" id="ARBA00004906"/>
    </source>
</evidence>
<dbReference type="UniPathway" id="UPA00143"/>
<dbReference type="SMART" id="SM00239">
    <property type="entry name" value="C2"/>
    <property type="match status" value="1"/>
</dbReference>
<feature type="domain" description="C2" evidence="12">
    <location>
        <begin position="1"/>
        <end position="116"/>
    </location>
</feature>
<gene>
    <name evidence="15" type="ORF">CXG81DRAFT_1839</name>
</gene>
<evidence type="ECO:0000259" key="12">
    <source>
        <dbReference type="PROSITE" id="PS50004"/>
    </source>
</evidence>
<evidence type="ECO:0000259" key="14">
    <source>
        <dbReference type="PROSITE" id="PS50237"/>
    </source>
</evidence>
<evidence type="ECO:0000313" key="15">
    <source>
        <dbReference type="EMBL" id="RKO99313.1"/>
    </source>
</evidence>
<feature type="domain" description="WW" evidence="13">
    <location>
        <begin position="224"/>
        <end position="257"/>
    </location>
</feature>
<dbReference type="InterPro" id="IPR050409">
    <property type="entry name" value="E3_ubiq-protein_ligase"/>
</dbReference>
<keyword evidence="6" id="KW-0808">Transferase</keyword>
<dbReference type="CDD" id="cd00201">
    <property type="entry name" value="WW"/>
    <property type="match status" value="3"/>
</dbReference>
<feature type="domain" description="WW" evidence="13">
    <location>
        <begin position="427"/>
        <end position="460"/>
    </location>
</feature>
<feature type="compositionally biased region" description="Low complexity" evidence="11">
    <location>
        <begin position="190"/>
        <end position="213"/>
    </location>
</feature>
<comment type="pathway">
    <text evidence="3">Protein modification; protein ubiquitination.</text>
</comment>
<keyword evidence="7" id="KW-0677">Repeat</keyword>
<evidence type="ECO:0000313" key="16">
    <source>
        <dbReference type="Proteomes" id="UP000274922"/>
    </source>
</evidence>
<dbReference type="Gene3D" id="2.20.70.10">
    <property type="match status" value="2"/>
</dbReference>
<dbReference type="SUPFAM" id="SSF51045">
    <property type="entry name" value="WW domain"/>
    <property type="match status" value="3"/>
</dbReference>
<dbReference type="PROSITE" id="PS50004">
    <property type="entry name" value="C2"/>
    <property type="match status" value="1"/>
</dbReference>
<dbReference type="PROSITE" id="PS01159">
    <property type="entry name" value="WW_DOMAIN_1"/>
    <property type="match status" value="3"/>
</dbReference>
<evidence type="ECO:0000256" key="10">
    <source>
        <dbReference type="PROSITE-ProRule" id="PRU00104"/>
    </source>
</evidence>
<dbReference type="SUPFAM" id="SSF56204">
    <property type="entry name" value="Hect, E3 ligase catalytic domain"/>
    <property type="match status" value="1"/>
</dbReference>
<dbReference type="Gene3D" id="3.90.1750.10">
    <property type="entry name" value="Hect, E3 ligase catalytic domains"/>
    <property type="match status" value="1"/>
</dbReference>
<dbReference type="InterPro" id="IPR000008">
    <property type="entry name" value="C2_dom"/>
</dbReference>
<feature type="region of interest" description="Disordered" evidence="11">
    <location>
        <begin position="139"/>
        <end position="220"/>
    </location>
</feature>
<dbReference type="FunFam" id="3.90.1750.10:FF:000079">
    <property type="entry name" value="E3 ubiquitin-protein ligase"/>
    <property type="match status" value="1"/>
</dbReference>
<dbReference type="GO" id="GO:0006511">
    <property type="term" value="P:ubiquitin-dependent protein catabolic process"/>
    <property type="evidence" value="ECO:0007669"/>
    <property type="project" value="InterPro"/>
</dbReference>
<feature type="domain" description="WW" evidence="13">
    <location>
        <begin position="352"/>
        <end position="385"/>
    </location>
</feature>
<name>A0A4P9X2C4_9FUNG</name>
<keyword evidence="5" id="KW-0963">Cytoplasm</keyword>
<dbReference type="PANTHER" id="PTHR11254:SF440">
    <property type="entry name" value="E3 UBIQUITIN-PROTEIN LIGASE NEDD-4"/>
    <property type="match status" value="1"/>
</dbReference>
<feature type="non-terminal residue" evidence="15">
    <location>
        <position position="850"/>
    </location>
</feature>
<keyword evidence="8 10" id="KW-0833">Ubl conjugation pathway</keyword>
<dbReference type="CDD" id="cd00078">
    <property type="entry name" value="HECTc"/>
    <property type="match status" value="1"/>
</dbReference>
<feature type="non-terminal residue" evidence="15">
    <location>
        <position position="1"/>
    </location>
</feature>
<dbReference type="SMART" id="SM00456">
    <property type="entry name" value="WW"/>
    <property type="match status" value="3"/>
</dbReference>
<feature type="compositionally biased region" description="Low complexity" evidence="11">
    <location>
        <begin position="161"/>
        <end position="182"/>
    </location>
</feature>
<dbReference type="Gene3D" id="2.60.40.150">
    <property type="entry name" value="C2 domain"/>
    <property type="match status" value="1"/>
</dbReference>
<evidence type="ECO:0000256" key="4">
    <source>
        <dbReference type="ARBA" id="ARBA00012485"/>
    </source>
</evidence>
<feature type="domain" description="HECT" evidence="14">
    <location>
        <begin position="516"/>
        <end position="850"/>
    </location>
</feature>
<feature type="compositionally biased region" description="Polar residues" evidence="11">
    <location>
        <begin position="141"/>
        <end position="160"/>
    </location>
</feature>
<dbReference type="GO" id="GO:0005737">
    <property type="term" value="C:cytoplasm"/>
    <property type="evidence" value="ECO:0007669"/>
    <property type="project" value="UniProtKB-SubCell"/>
</dbReference>
<protein>
    <recommendedName>
        <fullName evidence="4">HECT-type E3 ubiquitin transferase</fullName>
        <ecNumber evidence="4">2.3.2.26</ecNumber>
    </recommendedName>
</protein>
<dbReference type="InterPro" id="IPR024928">
    <property type="entry name" value="E3_ub_ligase_SMURF1"/>
</dbReference>
<dbReference type="GO" id="GO:0061630">
    <property type="term" value="F:ubiquitin protein ligase activity"/>
    <property type="evidence" value="ECO:0007669"/>
    <property type="project" value="UniProtKB-EC"/>
</dbReference>
<dbReference type="FunFam" id="3.30.2160.10:FF:000001">
    <property type="entry name" value="E3 ubiquitin-protein ligase NEDD4-like"/>
    <property type="match status" value="1"/>
</dbReference>
<comment type="subcellular location">
    <subcellularLocation>
        <location evidence="2">Cytoplasm</location>
    </subcellularLocation>
</comment>
<dbReference type="SUPFAM" id="SSF49562">
    <property type="entry name" value="C2 domain (Calcium/lipid-binding domain, CaLB)"/>
    <property type="match status" value="1"/>
</dbReference>
<dbReference type="InterPro" id="IPR036020">
    <property type="entry name" value="WW_dom_sf"/>
</dbReference>
<dbReference type="GO" id="GO:0016567">
    <property type="term" value="P:protein ubiquitination"/>
    <property type="evidence" value="ECO:0007669"/>
    <property type="project" value="UniProtKB-UniPathway"/>
</dbReference>
<dbReference type="EC" id="2.3.2.26" evidence="4"/>
<dbReference type="Gene3D" id="3.30.2410.10">
    <property type="entry name" value="Hect, E3 ligase catalytic domain"/>
    <property type="match status" value="1"/>
</dbReference>
<dbReference type="OrthoDB" id="8068875at2759"/>
<evidence type="ECO:0000256" key="2">
    <source>
        <dbReference type="ARBA" id="ARBA00004496"/>
    </source>
</evidence>
<evidence type="ECO:0000256" key="8">
    <source>
        <dbReference type="ARBA" id="ARBA00022786"/>
    </source>
</evidence>
<dbReference type="FunFam" id="3.30.2410.10:FF:000001">
    <property type="entry name" value="E3 ubiquitin-protein ligase NEDD4-like"/>
    <property type="match status" value="1"/>
</dbReference>
<dbReference type="PANTHER" id="PTHR11254">
    <property type="entry name" value="HECT DOMAIN UBIQUITIN-PROTEIN LIGASE"/>
    <property type="match status" value="1"/>
</dbReference>
<dbReference type="Gene3D" id="3.30.2160.10">
    <property type="entry name" value="Hect, E3 ligase catalytic domain"/>
    <property type="match status" value="1"/>
</dbReference>
<dbReference type="AlphaFoldDB" id="A0A4P9X2C4"/>
<organism evidence="15 16">
    <name type="scientific">Caulochytrium protostelioides</name>
    <dbReference type="NCBI Taxonomy" id="1555241"/>
    <lineage>
        <taxon>Eukaryota</taxon>
        <taxon>Fungi</taxon>
        <taxon>Fungi incertae sedis</taxon>
        <taxon>Chytridiomycota</taxon>
        <taxon>Chytridiomycota incertae sedis</taxon>
        <taxon>Chytridiomycetes</taxon>
        <taxon>Caulochytriales</taxon>
        <taxon>Caulochytriaceae</taxon>
        <taxon>Caulochytrium</taxon>
    </lineage>
</organism>
<dbReference type="InterPro" id="IPR001202">
    <property type="entry name" value="WW_dom"/>
</dbReference>
<evidence type="ECO:0000256" key="5">
    <source>
        <dbReference type="ARBA" id="ARBA00022490"/>
    </source>
</evidence>
<dbReference type="PIRSF" id="PIRSF001569">
    <property type="entry name" value="E3_ub_ligase_SMURF1"/>
    <property type="match status" value="1"/>
</dbReference>
<evidence type="ECO:0000256" key="11">
    <source>
        <dbReference type="SAM" id="MobiDB-lite"/>
    </source>
</evidence>
<evidence type="ECO:0000256" key="9">
    <source>
        <dbReference type="PIRSR" id="PIRSR001569-1"/>
    </source>
</evidence>
<dbReference type="SMART" id="SM00119">
    <property type="entry name" value="HECTc"/>
    <property type="match status" value="1"/>
</dbReference>
<dbReference type="PROSITE" id="PS50237">
    <property type="entry name" value="HECT"/>
    <property type="match status" value="1"/>
</dbReference>
<sequence>TAAAPREPSYPIVVTVIVAEGLYKREVFRIPDPFAIVGVDGEQIQTTSVVKRTLSPYWNESFVMHVQNRSVVTVQIFDQRKWKHSPDQGFLGVINLQISSLLDLTTGGEEVVTLPLKKGSTGETVSGKLMISLNLARPQVGGTQPVSATSESARSGSAAPTSAGTTDTHGSTSSSQARPAAATGGGGPTGSASMSTSVPSTGGPTGPASGSGSARYSQYEDHLGPLPPGWERRIDHLGRNYYVDHNTRRTTWHRPNPDGSHGNGSPASGLSSGGAGLTRRAGEAGGTTLVSNSQALNQERARHLQRSLPDDGGAEAAPGSGGAAATAAASSSSSTRAAAAAASTTSDANALGPLPDGWERRITPDGRPYFVDHHTRNTTWLDPRRVQMYSRTGAAGGTGAGGTAPANASQVAAQLAVAQQQSYGALGALPAGWEMRMTNTHRIYFVDHNARITTWDDPRLPSTLDQNVPQYKRDFRRKLAYFRSQPSIRAQPGQCHVTVRRSNIFEDAYLEIMRYPASELKKRLMIRFQGEDGLDYGGLSREFFFLLSHEMFNPVFCLFEYAAHDNYTLQINPHSGVNPEHLNYFKFIGRIMGLAIFHQRFLDAFFITAFYKMIIDAPITLKDMESVDFQTYQSLQWLLNNSVVDVLDETFSYTEDRFGESVIVDLKENGRNIPLTDENKQEYVELLVQYRVCGRVKEQFAAFQQGFHEFVPKDLIGVFDERELEFLLGGMSDVDMDDWRKNTEYRGYTEQDEVIQMFWRVVSAFEPEKKSRLLQFVTGTSRIPVNGFKDLQGSDGPRKFTLEKAVGDDSALPKSHTCFNRLDLPPYRTAEALEQKLSMAIEETVGFMQE</sequence>
<dbReference type="InterPro" id="IPR035892">
    <property type="entry name" value="C2_domain_sf"/>
</dbReference>
<feature type="region of interest" description="Disordered" evidence="11">
    <location>
        <begin position="248"/>
        <end position="282"/>
    </location>
</feature>
<evidence type="ECO:0000256" key="6">
    <source>
        <dbReference type="ARBA" id="ARBA00022679"/>
    </source>
</evidence>